<dbReference type="AlphaFoldDB" id="A0AAV7V816"/>
<sequence length="231" mass="23891">MQHSTCFWPPACSVNFSAVLARLGTQDDRRGAGPACPGLVGRLPATARATRASGSFPPVPRHSLPSLGSSVAAARSQQVGRVQRQCSRRPADFRRSSGGPENLSPRLIHRSSTQGLGHRGGVRPLSIAAVRSGRRGRPGSASSPEGLRAPPGPTTSPSVGPALAARSPHCPAAGGSGRPSPQVAIAGKLHWLLLFLRPLCFAAHVGPEVFQAPTRPVGERCVFPVPSVNGG</sequence>
<name>A0AAV7V816_PLEWA</name>
<gene>
    <name evidence="2" type="ORF">NDU88_000095</name>
</gene>
<evidence type="ECO:0000256" key="1">
    <source>
        <dbReference type="SAM" id="MobiDB-lite"/>
    </source>
</evidence>
<comment type="caution">
    <text evidence="2">The sequence shown here is derived from an EMBL/GenBank/DDBJ whole genome shotgun (WGS) entry which is preliminary data.</text>
</comment>
<organism evidence="2 3">
    <name type="scientific">Pleurodeles waltl</name>
    <name type="common">Iberian ribbed newt</name>
    <dbReference type="NCBI Taxonomy" id="8319"/>
    <lineage>
        <taxon>Eukaryota</taxon>
        <taxon>Metazoa</taxon>
        <taxon>Chordata</taxon>
        <taxon>Craniata</taxon>
        <taxon>Vertebrata</taxon>
        <taxon>Euteleostomi</taxon>
        <taxon>Amphibia</taxon>
        <taxon>Batrachia</taxon>
        <taxon>Caudata</taxon>
        <taxon>Salamandroidea</taxon>
        <taxon>Salamandridae</taxon>
        <taxon>Pleurodelinae</taxon>
        <taxon>Pleurodeles</taxon>
    </lineage>
</organism>
<accession>A0AAV7V816</accession>
<dbReference type="EMBL" id="JANPWB010000003">
    <property type="protein sequence ID" value="KAJ1196224.1"/>
    <property type="molecule type" value="Genomic_DNA"/>
</dbReference>
<evidence type="ECO:0000313" key="2">
    <source>
        <dbReference type="EMBL" id="KAJ1196224.1"/>
    </source>
</evidence>
<reference evidence="2" key="1">
    <citation type="journal article" date="2022" name="bioRxiv">
        <title>Sequencing and chromosome-scale assembly of the giantPleurodeles waltlgenome.</title>
        <authorList>
            <person name="Brown T."/>
            <person name="Elewa A."/>
            <person name="Iarovenko S."/>
            <person name="Subramanian E."/>
            <person name="Araus A.J."/>
            <person name="Petzold A."/>
            <person name="Susuki M."/>
            <person name="Suzuki K.-i.T."/>
            <person name="Hayashi T."/>
            <person name="Toyoda A."/>
            <person name="Oliveira C."/>
            <person name="Osipova E."/>
            <person name="Leigh N.D."/>
            <person name="Simon A."/>
            <person name="Yun M.H."/>
        </authorList>
    </citation>
    <scope>NUCLEOTIDE SEQUENCE</scope>
    <source>
        <strain evidence="2">20211129_DDA</strain>
        <tissue evidence="2">Liver</tissue>
    </source>
</reference>
<evidence type="ECO:0000313" key="3">
    <source>
        <dbReference type="Proteomes" id="UP001066276"/>
    </source>
</evidence>
<protein>
    <submittedName>
        <fullName evidence="2">Uncharacterized protein</fullName>
    </submittedName>
</protein>
<keyword evidence="3" id="KW-1185">Reference proteome</keyword>
<dbReference type="Proteomes" id="UP001066276">
    <property type="component" value="Chromosome 2_1"/>
</dbReference>
<proteinExistence type="predicted"/>
<feature type="region of interest" description="Disordered" evidence="1">
    <location>
        <begin position="68"/>
        <end position="180"/>
    </location>
</feature>